<keyword evidence="1" id="KW-0805">Transcription regulation</keyword>
<proteinExistence type="predicted"/>
<evidence type="ECO:0000313" key="6">
    <source>
        <dbReference type="Proteomes" id="UP000198860"/>
    </source>
</evidence>
<keyword evidence="6" id="KW-1185">Reference proteome</keyword>
<evidence type="ECO:0000256" key="1">
    <source>
        <dbReference type="ARBA" id="ARBA00023015"/>
    </source>
</evidence>
<sequence length="121" mass="14260">MKEDGIGLDVTLEVVCGKWKGLILWKLIHENHLRFNELRRSLDGNISSRILARELKKLIQDGLIERIDYETVPPRVEYRVTPYGRTTASFLEKMNEWGIHHKRRAYQQESLTDVSNQLKEQ</sequence>
<dbReference type="OrthoDB" id="9791143at2"/>
<dbReference type="STRING" id="240303.SAMN05421677_1364"/>
<keyword evidence="2 5" id="KW-0238">DNA-binding</keyword>
<organism evidence="5 6">
    <name type="scientific">Halobacillus aidingensis</name>
    <dbReference type="NCBI Taxonomy" id="240303"/>
    <lineage>
        <taxon>Bacteria</taxon>
        <taxon>Bacillati</taxon>
        <taxon>Bacillota</taxon>
        <taxon>Bacilli</taxon>
        <taxon>Bacillales</taxon>
        <taxon>Bacillaceae</taxon>
        <taxon>Halobacillus</taxon>
    </lineage>
</organism>
<dbReference type="AlphaFoldDB" id="A0A1H0VHN5"/>
<evidence type="ECO:0000256" key="2">
    <source>
        <dbReference type="ARBA" id="ARBA00023125"/>
    </source>
</evidence>
<dbReference type="EMBL" id="FNIZ01000036">
    <property type="protein sequence ID" value="SDP77851.1"/>
    <property type="molecule type" value="Genomic_DNA"/>
</dbReference>
<evidence type="ECO:0000313" key="5">
    <source>
        <dbReference type="EMBL" id="SDP77851.1"/>
    </source>
</evidence>
<dbReference type="InterPro" id="IPR036390">
    <property type="entry name" value="WH_DNA-bd_sf"/>
</dbReference>
<dbReference type="PROSITE" id="PS51118">
    <property type="entry name" value="HTH_HXLR"/>
    <property type="match status" value="1"/>
</dbReference>
<feature type="domain" description="HTH hxlR-type" evidence="4">
    <location>
        <begin position="6"/>
        <end position="106"/>
    </location>
</feature>
<dbReference type="GO" id="GO:0003677">
    <property type="term" value="F:DNA binding"/>
    <property type="evidence" value="ECO:0007669"/>
    <property type="project" value="UniProtKB-KW"/>
</dbReference>
<name>A0A1H0VHN5_HALAD</name>
<dbReference type="Proteomes" id="UP000198860">
    <property type="component" value="Unassembled WGS sequence"/>
</dbReference>
<dbReference type="RefSeq" id="WP_089654886.1">
    <property type="nucleotide sequence ID" value="NZ_FNIZ01000036.1"/>
</dbReference>
<dbReference type="PANTHER" id="PTHR33204:SF29">
    <property type="entry name" value="TRANSCRIPTIONAL REGULATOR"/>
    <property type="match status" value="1"/>
</dbReference>
<dbReference type="InterPro" id="IPR036388">
    <property type="entry name" value="WH-like_DNA-bd_sf"/>
</dbReference>
<evidence type="ECO:0000256" key="3">
    <source>
        <dbReference type="ARBA" id="ARBA00023163"/>
    </source>
</evidence>
<dbReference type="InterPro" id="IPR002577">
    <property type="entry name" value="HTH_HxlR"/>
</dbReference>
<protein>
    <submittedName>
        <fullName evidence="5">DNA-binding transcriptional regulator, HxlR family</fullName>
    </submittedName>
</protein>
<reference evidence="6" key="1">
    <citation type="submission" date="2016-10" db="EMBL/GenBank/DDBJ databases">
        <authorList>
            <person name="Varghese N."/>
            <person name="Submissions S."/>
        </authorList>
    </citation>
    <scope>NUCLEOTIDE SEQUENCE [LARGE SCALE GENOMIC DNA]</scope>
    <source>
        <strain evidence="6">CGMCC 1.3703</strain>
    </source>
</reference>
<gene>
    <name evidence="5" type="ORF">SAMN05421677_1364</name>
</gene>
<dbReference type="Gene3D" id="1.10.10.10">
    <property type="entry name" value="Winged helix-like DNA-binding domain superfamily/Winged helix DNA-binding domain"/>
    <property type="match status" value="1"/>
</dbReference>
<evidence type="ECO:0000259" key="4">
    <source>
        <dbReference type="PROSITE" id="PS51118"/>
    </source>
</evidence>
<dbReference type="Pfam" id="PF01638">
    <property type="entry name" value="HxlR"/>
    <property type="match status" value="1"/>
</dbReference>
<keyword evidence="3" id="KW-0804">Transcription</keyword>
<dbReference type="PANTHER" id="PTHR33204">
    <property type="entry name" value="TRANSCRIPTIONAL REGULATOR, MARR FAMILY"/>
    <property type="match status" value="1"/>
</dbReference>
<dbReference type="SUPFAM" id="SSF46785">
    <property type="entry name" value="Winged helix' DNA-binding domain"/>
    <property type="match status" value="1"/>
</dbReference>
<accession>A0A1H0VHN5</accession>